<dbReference type="InterPro" id="IPR036019">
    <property type="entry name" value="MscL_channel"/>
</dbReference>
<dbReference type="Pfam" id="PF01741">
    <property type="entry name" value="MscL"/>
    <property type="match status" value="1"/>
</dbReference>
<dbReference type="EMBL" id="JH159154">
    <property type="protein sequence ID" value="EGZ18511.1"/>
    <property type="molecule type" value="Genomic_DNA"/>
</dbReference>
<dbReference type="InParanoid" id="G4ZFP3"/>
<dbReference type="PROSITE" id="PS50801">
    <property type="entry name" value="STAS"/>
    <property type="match status" value="1"/>
</dbReference>
<dbReference type="CDD" id="cd07042">
    <property type="entry name" value="STAS_SulP_like_sulfate_transporter"/>
    <property type="match status" value="1"/>
</dbReference>
<feature type="transmembrane region" description="Helical" evidence="6">
    <location>
        <begin position="181"/>
        <end position="201"/>
    </location>
</feature>
<dbReference type="InterPro" id="IPR019823">
    <property type="entry name" value="Mechanosensitive_channel_CS"/>
</dbReference>
<evidence type="ECO:0000313" key="8">
    <source>
        <dbReference type="EMBL" id="EGZ18511.1"/>
    </source>
</evidence>
<protein>
    <recommendedName>
        <fullName evidence="7">STAS domain-containing protein</fullName>
    </recommendedName>
</protein>
<dbReference type="Gene3D" id="1.10.1200.120">
    <property type="entry name" value="Large-conductance mechanosensitive channel, MscL, domain 1"/>
    <property type="match status" value="1"/>
</dbReference>
<evidence type="ECO:0000256" key="2">
    <source>
        <dbReference type="ARBA" id="ARBA00022692"/>
    </source>
</evidence>
<dbReference type="SUPFAM" id="SSF52091">
    <property type="entry name" value="SpoIIaa-like"/>
    <property type="match status" value="1"/>
</dbReference>
<dbReference type="GO" id="GO:0055085">
    <property type="term" value="P:transmembrane transport"/>
    <property type="evidence" value="ECO:0007669"/>
    <property type="project" value="InterPro"/>
</dbReference>
<feature type="transmembrane region" description="Helical" evidence="6">
    <location>
        <begin position="638"/>
        <end position="658"/>
    </location>
</feature>
<dbReference type="PANTHER" id="PTHR11814">
    <property type="entry name" value="SULFATE TRANSPORTER"/>
    <property type="match status" value="1"/>
</dbReference>
<feature type="region of interest" description="Disordered" evidence="5">
    <location>
        <begin position="426"/>
        <end position="482"/>
    </location>
</feature>
<keyword evidence="9" id="KW-1185">Reference proteome</keyword>
<dbReference type="InterPro" id="IPR002645">
    <property type="entry name" value="STAS_dom"/>
</dbReference>
<evidence type="ECO:0000259" key="7">
    <source>
        <dbReference type="PROSITE" id="PS50801"/>
    </source>
</evidence>
<feature type="transmembrane region" description="Helical" evidence="6">
    <location>
        <begin position="674"/>
        <end position="706"/>
    </location>
</feature>
<dbReference type="InterPro" id="IPR001902">
    <property type="entry name" value="SLC26A/SulP_fam"/>
</dbReference>
<dbReference type="FunFam" id="3.30.750.24:FF:000021">
    <property type="entry name" value="Sulfate Permease (SulP) Family"/>
    <property type="match status" value="1"/>
</dbReference>
<keyword evidence="2 6" id="KW-0812">Transmembrane</keyword>
<evidence type="ECO:0000256" key="4">
    <source>
        <dbReference type="ARBA" id="ARBA00023136"/>
    </source>
</evidence>
<feature type="transmembrane region" description="Helical" evidence="6">
    <location>
        <begin position="570"/>
        <end position="588"/>
    </location>
</feature>
<evidence type="ECO:0000313" key="9">
    <source>
        <dbReference type="Proteomes" id="UP000002640"/>
    </source>
</evidence>
<feature type="domain" description="STAS" evidence="7">
    <location>
        <begin position="744"/>
        <end position="854"/>
    </location>
</feature>
<feature type="region of interest" description="Disordered" evidence="5">
    <location>
        <begin position="278"/>
        <end position="343"/>
    </location>
</feature>
<dbReference type="AlphaFoldDB" id="G4ZFP3"/>
<evidence type="ECO:0000256" key="1">
    <source>
        <dbReference type="ARBA" id="ARBA00004141"/>
    </source>
</evidence>
<feature type="transmembrane region" description="Helical" evidence="6">
    <location>
        <begin position="511"/>
        <end position="535"/>
    </location>
</feature>
<dbReference type="Pfam" id="PF01740">
    <property type="entry name" value="STAS"/>
    <property type="match status" value="1"/>
</dbReference>
<feature type="compositionally biased region" description="Basic and acidic residues" evidence="5">
    <location>
        <begin position="454"/>
        <end position="463"/>
    </location>
</feature>
<dbReference type="SUPFAM" id="SSF81330">
    <property type="entry name" value="Gated mechanosensitive channel"/>
    <property type="match status" value="1"/>
</dbReference>
<gene>
    <name evidence="8" type="ORF">PHYSODRAFT_346347</name>
</gene>
<evidence type="ECO:0000256" key="5">
    <source>
        <dbReference type="SAM" id="MobiDB-lite"/>
    </source>
</evidence>
<reference evidence="8 9" key="1">
    <citation type="journal article" date="2006" name="Science">
        <title>Phytophthora genome sequences uncover evolutionary origins and mechanisms of pathogenesis.</title>
        <authorList>
            <person name="Tyler B.M."/>
            <person name="Tripathy S."/>
            <person name="Zhang X."/>
            <person name="Dehal P."/>
            <person name="Jiang R.H."/>
            <person name="Aerts A."/>
            <person name="Arredondo F.D."/>
            <person name="Baxter L."/>
            <person name="Bensasson D."/>
            <person name="Beynon J.L."/>
            <person name="Chapman J."/>
            <person name="Damasceno C.M."/>
            <person name="Dorrance A.E."/>
            <person name="Dou D."/>
            <person name="Dickerman A.W."/>
            <person name="Dubchak I.L."/>
            <person name="Garbelotto M."/>
            <person name="Gijzen M."/>
            <person name="Gordon S.G."/>
            <person name="Govers F."/>
            <person name="Grunwald N.J."/>
            <person name="Huang W."/>
            <person name="Ivors K.L."/>
            <person name="Jones R.W."/>
            <person name="Kamoun S."/>
            <person name="Krampis K."/>
            <person name="Lamour K.H."/>
            <person name="Lee M.K."/>
            <person name="McDonald W.H."/>
            <person name="Medina M."/>
            <person name="Meijer H.J."/>
            <person name="Nordberg E.K."/>
            <person name="Maclean D.J."/>
            <person name="Ospina-Giraldo M.D."/>
            <person name="Morris P.F."/>
            <person name="Phuntumart V."/>
            <person name="Putnam N.H."/>
            <person name="Rash S."/>
            <person name="Rose J.K."/>
            <person name="Sakihama Y."/>
            <person name="Salamov A.A."/>
            <person name="Savidor A."/>
            <person name="Scheuring C.F."/>
            <person name="Smith B.M."/>
            <person name="Sobral B.W."/>
            <person name="Terry A."/>
            <person name="Torto-Alalibo T.A."/>
            <person name="Win J."/>
            <person name="Xu Z."/>
            <person name="Zhang H."/>
            <person name="Grigoriev I.V."/>
            <person name="Rokhsar D.S."/>
            <person name="Boore J.L."/>
        </authorList>
    </citation>
    <scope>NUCLEOTIDE SEQUENCE [LARGE SCALE GENOMIC DNA]</scope>
    <source>
        <strain evidence="8 9">P6497</strain>
    </source>
</reference>
<feature type="transmembrane region" description="Helical" evidence="6">
    <location>
        <begin position="147"/>
        <end position="169"/>
    </location>
</feature>
<keyword evidence="3 6" id="KW-1133">Transmembrane helix</keyword>
<dbReference type="SMR" id="G4ZFP3"/>
<comment type="subcellular location">
    <subcellularLocation>
        <location evidence="1">Membrane</location>
        <topology evidence="1">Multi-pass membrane protein</topology>
    </subcellularLocation>
</comment>
<dbReference type="InterPro" id="IPR037673">
    <property type="entry name" value="MSC/AndL"/>
</dbReference>
<dbReference type="Gene3D" id="3.30.750.24">
    <property type="entry name" value="STAS domain"/>
    <property type="match status" value="1"/>
</dbReference>
<dbReference type="GeneID" id="20648781"/>
<keyword evidence="4 6" id="KW-0472">Membrane</keyword>
<dbReference type="PROSITE" id="PS01327">
    <property type="entry name" value="MSCL"/>
    <property type="match status" value="1"/>
</dbReference>
<dbReference type="RefSeq" id="XP_009527569.1">
    <property type="nucleotide sequence ID" value="XM_009529274.1"/>
</dbReference>
<dbReference type="GO" id="GO:0016020">
    <property type="term" value="C:membrane"/>
    <property type="evidence" value="ECO:0007669"/>
    <property type="project" value="UniProtKB-SubCell"/>
</dbReference>
<proteinExistence type="predicted"/>
<evidence type="ECO:0000256" key="6">
    <source>
        <dbReference type="SAM" id="Phobius"/>
    </source>
</evidence>
<dbReference type="Pfam" id="PF00916">
    <property type="entry name" value="Sulfate_transp"/>
    <property type="match status" value="2"/>
</dbReference>
<sequence length="1092" mass="119901">MASSSSSPPSPGSSELSFACVTSALASLWASACEARQNVTRQRLLFFLKQHVPILEWLPAYDLSEDLQFDVVSGVTVGLMLVPQEVSLAAIMGVPPIYGLYTAAVVPMIYPLFGTSRVLSVANGAEVSLLVGSAIKKVESEEERIATGILLSFLSGVVLLFMGMFRLGVIADFFSRPVMGGFISAGGVLIMLSQMNLWLGIDIKSKDLPVLTVWDLMEQLPHLNTFSFALGTFSILVLVGMHELKRRVVRKLARVEEEFEDQFAIETSRALNQLSMSMSSNGEQSDMSEDEEEDSQDAKDDRQAEGSYGGDIELGDAPKPKKRQPKRSDDEANLDVEDVTVSPRGSRWADLPAVSTTGSLRRRDFMVSSPWASSSRNSRDLGANDLDLARSTRQRDLAAITRSTRHGRMDDEGVGFSLSDEDYITIERPMHPTQPKVERPGRNRGGDTDDDDNADAKAEAEMKRRVKELASPAKSETGSESATSTTALTGRILAASSTSIRILRSKMAVLIALRLVCDLGAFMVCLLGGIVGYLAPEGSLALAGDVPGGYPSPLRPWYGLSTNIIEADRLYHLFIDTLSIAIISYMCSVAMAKRLAIKEGYRIRPNQRLIALGFSNLVGSFFQVLVVVFVLYTSTSALAYLPKASLASIIIVAGYSLIEMKEAKWLYRVKRDEFYVWLASFVLSCLLGVLPGLLSSIFCSLIAVIYKTRRPTVSMLGEVIDEETGGKRIVELDLYPDTAHPLSDIVAIRVEGALYFANCEYIERVVEREVRRRHETEGVRVRGVVIDAGSIMDWDTTTIQMMKHLKAELRGQGIMLAIVNARDRLQHLLETSEFLVGIVHSDARIGFTEAITAIREEDMPSDESQALARATRRSYVSGNGEGDEVEMPQFAELWDGMETVPAPQSKLNATAVDDPKRVSISADDVEKLMDKVTNHIQSISPQDELHALVADFKGFIQRGNIVDLAIGMIMGTSFTAILQSLVVDILSPILSLVSTRSLANYYAVARCPNDRKDCSSATWETPQMARDHGAITVNYGLFIENVVRFFINAIFLYFAVKRAMMVVQGLNKLMKADLIKKGLKVAPTETKAATST</sequence>
<dbReference type="KEGG" id="psoj:PHYSODRAFT_346347"/>
<feature type="transmembrane region" description="Helical" evidence="6">
    <location>
        <begin position="221"/>
        <end position="241"/>
    </location>
</feature>
<feature type="compositionally biased region" description="Acidic residues" evidence="5">
    <location>
        <begin position="286"/>
        <end position="295"/>
    </location>
</feature>
<dbReference type="OMA" id="RNDSRIG"/>
<dbReference type="Proteomes" id="UP000002640">
    <property type="component" value="Unassembled WGS sequence"/>
</dbReference>
<dbReference type="InterPro" id="IPR011547">
    <property type="entry name" value="SLC26A/SulP_dom"/>
</dbReference>
<organism evidence="8 9">
    <name type="scientific">Phytophthora sojae (strain P6497)</name>
    <name type="common">Soybean stem and root rot agent</name>
    <name type="synonym">Phytophthora megasperma f. sp. glycines</name>
    <dbReference type="NCBI Taxonomy" id="1094619"/>
    <lineage>
        <taxon>Eukaryota</taxon>
        <taxon>Sar</taxon>
        <taxon>Stramenopiles</taxon>
        <taxon>Oomycota</taxon>
        <taxon>Peronosporomycetes</taxon>
        <taxon>Peronosporales</taxon>
        <taxon>Peronosporaceae</taxon>
        <taxon>Phytophthora</taxon>
    </lineage>
</organism>
<evidence type="ECO:0000256" key="3">
    <source>
        <dbReference type="ARBA" id="ARBA00022989"/>
    </source>
</evidence>
<feature type="transmembrane region" description="Helical" evidence="6">
    <location>
        <begin position="86"/>
        <end position="106"/>
    </location>
</feature>
<dbReference type="InterPro" id="IPR036513">
    <property type="entry name" value="STAS_dom_sf"/>
</dbReference>
<feature type="compositionally biased region" description="Basic and acidic residues" evidence="5">
    <location>
        <begin position="436"/>
        <end position="447"/>
    </location>
</feature>
<feature type="transmembrane region" description="Helical" evidence="6">
    <location>
        <begin position="609"/>
        <end position="632"/>
    </location>
</feature>
<name>G4ZFP3_PHYSP</name>
<accession>G4ZFP3</accession>